<organism evidence="2 3">
    <name type="scientific">Pseudorhizobium halotolerans</name>
    <dbReference type="NCBI Taxonomy" id="1233081"/>
    <lineage>
        <taxon>Bacteria</taxon>
        <taxon>Pseudomonadati</taxon>
        <taxon>Pseudomonadota</taxon>
        <taxon>Alphaproteobacteria</taxon>
        <taxon>Hyphomicrobiales</taxon>
        <taxon>Rhizobiaceae</taxon>
        <taxon>Rhizobium/Agrobacterium group</taxon>
        <taxon>Pseudorhizobium</taxon>
    </lineage>
</organism>
<keyword evidence="3" id="KW-1185">Reference proteome</keyword>
<name>A0ABM8Q007_9HYPH</name>
<comment type="caution">
    <text evidence="2">The sequence shown here is derived from an EMBL/GenBank/DDBJ whole genome shotgun (WGS) entry which is preliminary data.</text>
</comment>
<dbReference type="Proteomes" id="UP000601041">
    <property type="component" value="Unassembled WGS sequence"/>
</dbReference>
<evidence type="ECO:0000313" key="2">
    <source>
        <dbReference type="EMBL" id="CAD7057356.1"/>
    </source>
</evidence>
<proteinExistence type="predicted"/>
<keyword evidence="1" id="KW-0472">Membrane</keyword>
<accession>A0ABM8Q007</accession>
<feature type="transmembrane region" description="Helical" evidence="1">
    <location>
        <begin position="44"/>
        <end position="70"/>
    </location>
</feature>
<dbReference type="EMBL" id="CABFWE030000019">
    <property type="protein sequence ID" value="CAD7057356.1"/>
    <property type="molecule type" value="Genomic_DNA"/>
</dbReference>
<reference evidence="2 3" key="1">
    <citation type="submission" date="2020-11" db="EMBL/GenBank/DDBJ databases">
        <authorList>
            <person name="Lassalle F."/>
        </authorList>
    </citation>
    <scope>NUCLEOTIDE SEQUENCE [LARGE SCALE GENOMIC DNA]</scope>
    <source>
        <strain evidence="2 3">AB21</strain>
    </source>
</reference>
<keyword evidence="1" id="KW-1133">Transmembrane helix</keyword>
<protein>
    <submittedName>
        <fullName evidence="2">Uncharacterized protein</fullName>
    </submittedName>
</protein>
<gene>
    <name evidence="2" type="ORF">RHAB21_01135</name>
</gene>
<feature type="transmembrane region" description="Helical" evidence="1">
    <location>
        <begin position="15"/>
        <end position="32"/>
    </location>
</feature>
<evidence type="ECO:0000313" key="3">
    <source>
        <dbReference type="Proteomes" id="UP000601041"/>
    </source>
</evidence>
<evidence type="ECO:0000256" key="1">
    <source>
        <dbReference type="SAM" id="Phobius"/>
    </source>
</evidence>
<dbReference type="RefSeq" id="WP_142590188.1">
    <property type="nucleotide sequence ID" value="NZ_CABFWE030000019.1"/>
</dbReference>
<sequence length="79" mass="8440">MTINGVVAREEQFDLLGLVCAFVGLGIVLAVLRPSAPRDLARRILAVLAGAVCLLQLAGSMSLIDMLAILRNGYVAMEW</sequence>
<keyword evidence="1" id="KW-0812">Transmembrane</keyword>